<evidence type="ECO:0000313" key="2">
    <source>
        <dbReference type="EMBL" id="MEY2252457.1"/>
    </source>
</evidence>
<name>A0ABV4B503_9BURK</name>
<proteinExistence type="predicted"/>
<keyword evidence="1" id="KW-0472">Membrane</keyword>
<comment type="caution">
    <text evidence="2">The sequence shown here is derived from an EMBL/GenBank/DDBJ whole genome shotgun (WGS) entry which is preliminary data.</text>
</comment>
<evidence type="ECO:0000313" key="3">
    <source>
        <dbReference type="Proteomes" id="UP001562178"/>
    </source>
</evidence>
<accession>A0ABV4B503</accession>
<protein>
    <recommendedName>
        <fullName evidence="4">DUF4231 domain-containing protein</fullName>
    </recommendedName>
</protein>
<evidence type="ECO:0000256" key="1">
    <source>
        <dbReference type="SAM" id="Phobius"/>
    </source>
</evidence>
<keyword evidence="3" id="KW-1185">Reference proteome</keyword>
<gene>
    <name evidence="2" type="ORF">AB7A72_15675</name>
</gene>
<keyword evidence="1" id="KW-1133">Transmembrane helix</keyword>
<sequence>MNIKALWVESRTFVVGRISAGATYVFGSLTTAGGAAKAATDANVVPAWFPTITVDTVLLIIGAAMTVATGLVSIWAQRQGVKAKQAEKRRSDRAEERNRMAWVMEMLEKHGEEKMVSTFGQNWRERAIQIQRHPGNASTDFGALSDD</sequence>
<organism evidence="2 3">
    <name type="scientific">Comamonas sediminis</name>
    <dbReference type="NCBI Taxonomy" id="1783360"/>
    <lineage>
        <taxon>Bacteria</taxon>
        <taxon>Pseudomonadati</taxon>
        <taxon>Pseudomonadota</taxon>
        <taxon>Betaproteobacteria</taxon>
        <taxon>Burkholderiales</taxon>
        <taxon>Comamonadaceae</taxon>
        <taxon>Comamonas</taxon>
    </lineage>
</organism>
<keyword evidence="1" id="KW-0812">Transmembrane</keyword>
<evidence type="ECO:0008006" key="4">
    <source>
        <dbReference type="Google" id="ProtNLM"/>
    </source>
</evidence>
<dbReference type="Proteomes" id="UP001562178">
    <property type="component" value="Unassembled WGS sequence"/>
</dbReference>
<dbReference type="EMBL" id="JBGBDC010000006">
    <property type="protein sequence ID" value="MEY2252457.1"/>
    <property type="molecule type" value="Genomic_DNA"/>
</dbReference>
<reference evidence="2 3" key="1">
    <citation type="journal article" date="2016" name="Int. J. Syst. Evol. Microbiol.">
        <title>Description of Comamonas sediminis sp. nov., isolated from lagoon sediments.</title>
        <authorList>
            <person name="Subhash Y."/>
            <person name="Bang J.J."/>
            <person name="You T.H."/>
            <person name="Lee S.S."/>
        </authorList>
    </citation>
    <scope>NUCLEOTIDE SEQUENCE [LARGE SCALE GENOMIC DNA]</scope>
    <source>
        <strain evidence="2 3">JCM 31169</strain>
    </source>
</reference>
<feature type="transmembrane region" description="Helical" evidence="1">
    <location>
        <begin position="56"/>
        <end position="76"/>
    </location>
</feature>
<dbReference type="RefSeq" id="WP_369460488.1">
    <property type="nucleotide sequence ID" value="NZ_JBGBDC010000006.1"/>
</dbReference>